<dbReference type="EMBL" id="RXIR01000003">
    <property type="protein sequence ID" value="TVS29767.1"/>
    <property type="molecule type" value="Genomic_DNA"/>
</dbReference>
<accession>A0A6C1TZP5</accession>
<reference evidence="2 3" key="1">
    <citation type="submission" date="2018-12" db="EMBL/GenBank/DDBJ databases">
        <title>Corynebacterium sanguinis sp. nov., a clinically-associated and environmental corynebacterium.</title>
        <authorList>
            <person name="Gonzales-Siles L."/>
            <person name="Jaen-Luchoro D."/>
            <person name="Cardew S."/>
            <person name="Inganas E."/>
            <person name="Ohlen M."/>
            <person name="Jensie-Markopolous S."/>
            <person name="Pinyeiro-Iglesias B."/>
            <person name="Molin K."/>
            <person name="Skovbjerg S."/>
            <person name="Svensson-Stadler L."/>
            <person name="Funke G."/>
            <person name="Moore E.R.B."/>
        </authorList>
    </citation>
    <scope>NUCLEOTIDE SEQUENCE [LARGE SCALE GENOMIC DNA]</scope>
    <source>
        <strain evidence="2 3">58734</strain>
    </source>
</reference>
<organism evidence="2 3">
    <name type="scientific">Corynebacterium sanguinis</name>
    <dbReference type="NCBI Taxonomy" id="2594913"/>
    <lineage>
        <taxon>Bacteria</taxon>
        <taxon>Bacillati</taxon>
        <taxon>Actinomycetota</taxon>
        <taxon>Actinomycetes</taxon>
        <taxon>Mycobacteriales</taxon>
        <taxon>Corynebacteriaceae</taxon>
        <taxon>Corynebacterium</taxon>
    </lineage>
</organism>
<dbReference type="CDD" id="cd00599">
    <property type="entry name" value="GH25_muramidase"/>
    <property type="match status" value="1"/>
</dbReference>
<dbReference type="RefSeq" id="WP_144772514.1">
    <property type="nucleotide sequence ID" value="NZ_RXIR01000003.1"/>
</dbReference>
<dbReference type="AlphaFoldDB" id="A0A6C1TZP5"/>
<dbReference type="Gene3D" id="3.20.20.80">
    <property type="entry name" value="Glycosidases"/>
    <property type="match status" value="1"/>
</dbReference>
<dbReference type="InterPro" id="IPR002053">
    <property type="entry name" value="Glyco_hydro_25"/>
</dbReference>
<dbReference type="GO" id="GO:0009253">
    <property type="term" value="P:peptidoglycan catabolic process"/>
    <property type="evidence" value="ECO:0007669"/>
    <property type="project" value="InterPro"/>
</dbReference>
<comment type="caution">
    <text evidence="2">The sequence shown here is derived from an EMBL/GenBank/DDBJ whole genome shotgun (WGS) entry which is preliminary data.</text>
</comment>
<dbReference type="InterPro" id="IPR017853">
    <property type="entry name" value="GH"/>
</dbReference>
<evidence type="ECO:0008006" key="4">
    <source>
        <dbReference type="Google" id="ProtNLM"/>
    </source>
</evidence>
<comment type="similarity">
    <text evidence="1">Belongs to the glycosyl hydrolase 25 family.</text>
</comment>
<dbReference type="GO" id="GO:0016998">
    <property type="term" value="P:cell wall macromolecule catabolic process"/>
    <property type="evidence" value="ECO:0007669"/>
    <property type="project" value="InterPro"/>
</dbReference>
<dbReference type="PROSITE" id="PS51904">
    <property type="entry name" value="GLYCOSYL_HYDROL_F25_2"/>
    <property type="match status" value="1"/>
</dbReference>
<protein>
    <recommendedName>
        <fullName evidence="4">Lysozyme</fullName>
    </recommendedName>
</protein>
<gene>
    <name evidence="2" type="ORF">EKI59_02255</name>
</gene>
<evidence type="ECO:0000313" key="3">
    <source>
        <dbReference type="Proteomes" id="UP000336646"/>
    </source>
</evidence>
<evidence type="ECO:0000256" key="1">
    <source>
        <dbReference type="ARBA" id="ARBA00010646"/>
    </source>
</evidence>
<dbReference type="SUPFAM" id="SSF51445">
    <property type="entry name" value="(Trans)glycosidases"/>
    <property type="match status" value="1"/>
</dbReference>
<dbReference type="GO" id="GO:0003796">
    <property type="term" value="F:lysozyme activity"/>
    <property type="evidence" value="ECO:0007669"/>
    <property type="project" value="InterPro"/>
</dbReference>
<dbReference type="OrthoDB" id="3345404at2"/>
<sequence>MRFGIDVSEHQDGLSLAASGASFVVLRTTDGTYRDHVFASHLADARSAGIEVETYHYLRNPSEGTSVGEQVEASLAVLEGLRVPMWLDCETPAGLSLDDVARAHSLFTSAGVDVAGIYTSRRWWRWRMFDADTRPFGKLWLAEYGADDGGYPGDVAWPKAVGKQVAAMWQFTSRGRVPGYGGDVDVNARR</sequence>
<name>A0A6C1TZP5_9CORY</name>
<dbReference type="PANTHER" id="PTHR34135">
    <property type="entry name" value="LYSOZYME"/>
    <property type="match status" value="1"/>
</dbReference>
<proteinExistence type="inferred from homology"/>
<evidence type="ECO:0000313" key="2">
    <source>
        <dbReference type="EMBL" id="TVS29767.1"/>
    </source>
</evidence>
<dbReference type="Pfam" id="PF01183">
    <property type="entry name" value="Glyco_hydro_25"/>
    <property type="match status" value="1"/>
</dbReference>
<dbReference type="Proteomes" id="UP000336646">
    <property type="component" value="Unassembled WGS sequence"/>
</dbReference>
<dbReference type="GO" id="GO:0016052">
    <property type="term" value="P:carbohydrate catabolic process"/>
    <property type="evidence" value="ECO:0007669"/>
    <property type="project" value="TreeGrafter"/>
</dbReference>
<dbReference type="PANTHER" id="PTHR34135:SF2">
    <property type="entry name" value="LYSOZYME"/>
    <property type="match status" value="1"/>
</dbReference>